<keyword evidence="2" id="KW-0732">Signal</keyword>
<dbReference type="AlphaFoldDB" id="A0AAE3SPD2"/>
<dbReference type="EMBL" id="JAPFQP010000003">
    <property type="protein sequence ID" value="MCX2720091.1"/>
    <property type="molecule type" value="Genomic_DNA"/>
</dbReference>
<name>A0AAE3SPD2_9FLAO</name>
<keyword evidence="4" id="KW-1185">Reference proteome</keyword>
<feature type="region of interest" description="Disordered" evidence="1">
    <location>
        <begin position="364"/>
        <end position="385"/>
    </location>
</feature>
<sequence length="430" mass="46878">MKKCQVFLLSALGAFLLLILAQCTEEEIITEEVIVENIIRDTLSLAEMLEDVTPLVFDEEPTAGNNLSFPVIWSDGFAKTLREPPVPGEVVLEGEWWYVWGEDPIDPSAPVFSCMPNSLMPSLCADGTEPGDGTSTVYRAYIQKVESNVWQADNFYATEPVNVDIIDWGDNLESIDWGINSMVRVEVVLYENLATPAVEYAMRHVDSWGIDEIHGLQTELDSTVLFGPGTQATVYSHNARLTIQKLNVPHDSISPEDLTWDSDLKMWTEAHGQGGEDLINEPILNQAVYEAEDGPGYYNAEVNVKGKIIYGYTWKVRHLNEDVGDYRITFSLDQDGGMVALNTFFDEFTEIFYAVEEEDAKIASTAHEDDGEGDDGEQSKGGVAKIDPVNNLTYMDITLKEGGGGQGGGGGSGQGNCGGSGGGGGGGDHH</sequence>
<proteinExistence type="predicted"/>
<dbReference type="RefSeq" id="WP_266013579.1">
    <property type="nucleotide sequence ID" value="NZ_JAPFQP010000003.1"/>
</dbReference>
<evidence type="ECO:0000313" key="4">
    <source>
        <dbReference type="Proteomes" id="UP001207116"/>
    </source>
</evidence>
<feature type="signal peptide" evidence="2">
    <location>
        <begin position="1"/>
        <end position="21"/>
    </location>
</feature>
<comment type="caution">
    <text evidence="3">The sequence shown here is derived from an EMBL/GenBank/DDBJ whole genome shotgun (WGS) entry which is preliminary data.</text>
</comment>
<evidence type="ECO:0000256" key="2">
    <source>
        <dbReference type="SAM" id="SignalP"/>
    </source>
</evidence>
<reference evidence="3" key="1">
    <citation type="submission" date="2022-11" db="EMBL/GenBank/DDBJ databases">
        <title>The characterization of three novel Bacteroidetes species and genomic analysis of their roles in tidal elemental geochemical cycles.</title>
        <authorList>
            <person name="Ma K.-J."/>
        </authorList>
    </citation>
    <scope>NUCLEOTIDE SEQUENCE</scope>
    <source>
        <strain evidence="3">M415</strain>
    </source>
</reference>
<dbReference type="Proteomes" id="UP001207116">
    <property type="component" value="Unassembled WGS sequence"/>
</dbReference>
<protein>
    <submittedName>
        <fullName evidence="3">Uncharacterized protein</fullName>
    </submittedName>
</protein>
<feature type="region of interest" description="Disordered" evidence="1">
    <location>
        <begin position="403"/>
        <end position="430"/>
    </location>
</feature>
<organism evidence="3 4">
    <name type="scientific">Lentiprolixibacter aurantiacus</name>
    <dbReference type="NCBI Taxonomy" id="2993939"/>
    <lineage>
        <taxon>Bacteria</taxon>
        <taxon>Pseudomonadati</taxon>
        <taxon>Bacteroidota</taxon>
        <taxon>Flavobacteriia</taxon>
        <taxon>Flavobacteriales</taxon>
        <taxon>Flavobacteriaceae</taxon>
        <taxon>Lentiprolixibacter</taxon>
    </lineage>
</organism>
<evidence type="ECO:0000256" key="1">
    <source>
        <dbReference type="SAM" id="MobiDB-lite"/>
    </source>
</evidence>
<evidence type="ECO:0000313" key="3">
    <source>
        <dbReference type="EMBL" id="MCX2720091.1"/>
    </source>
</evidence>
<gene>
    <name evidence="3" type="ORF">OO016_10810</name>
</gene>
<accession>A0AAE3SPD2</accession>
<feature type="chain" id="PRO_5041978721" evidence="2">
    <location>
        <begin position="22"/>
        <end position="430"/>
    </location>
</feature>